<dbReference type="GO" id="GO:0140114">
    <property type="term" value="P:cellular detoxification of fluoride"/>
    <property type="evidence" value="ECO:0007669"/>
    <property type="project" value="UniProtKB-UniRule"/>
</dbReference>
<keyword evidence="10" id="KW-0479">Metal-binding</keyword>
<protein>
    <recommendedName>
        <fullName evidence="10">Fluoride-specific ion channel FluC</fullName>
    </recommendedName>
</protein>
<dbReference type="PANTHER" id="PTHR28259:SF1">
    <property type="entry name" value="FLUORIDE EXPORT PROTEIN 1-RELATED"/>
    <property type="match status" value="1"/>
</dbReference>
<name>A0A1H1YHN9_9ACTN</name>
<dbReference type="STRING" id="630515.SAMN04489812_4589"/>
<evidence type="ECO:0000256" key="6">
    <source>
        <dbReference type="ARBA" id="ARBA00023303"/>
    </source>
</evidence>
<evidence type="ECO:0000256" key="5">
    <source>
        <dbReference type="ARBA" id="ARBA00023136"/>
    </source>
</evidence>
<keyword evidence="12" id="KW-1185">Reference proteome</keyword>
<organism evidence="11 12">
    <name type="scientific">Microlunatus soli</name>
    <dbReference type="NCBI Taxonomy" id="630515"/>
    <lineage>
        <taxon>Bacteria</taxon>
        <taxon>Bacillati</taxon>
        <taxon>Actinomycetota</taxon>
        <taxon>Actinomycetes</taxon>
        <taxon>Propionibacteriales</taxon>
        <taxon>Propionibacteriaceae</taxon>
        <taxon>Microlunatus</taxon>
    </lineage>
</organism>
<feature type="binding site" evidence="10">
    <location>
        <position position="74"/>
    </location>
    <ligand>
        <name>Na(+)</name>
        <dbReference type="ChEBI" id="CHEBI:29101"/>
        <note>structural</note>
    </ligand>
</feature>
<evidence type="ECO:0000256" key="3">
    <source>
        <dbReference type="ARBA" id="ARBA00022692"/>
    </source>
</evidence>
<dbReference type="GO" id="GO:0046872">
    <property type="term" value="F:metal ion binding"/>
    <property type="evidence" value="ECO:0007669"/>
    <property type="project" value="UniProtKB-KW"/>
</dbReference>
<keyword evidence="3 10" id="KW-0812">Transmembrane</keyword>
<dbReference type="AlphaFoldDB" id="A0A1H1YHN9"/>
<evidence type="ECO:0000256" key="10">
    <source>
        <dbReference type="HAMAP-Rule" id="MF_00454"/>
    </source>
</evidence>
<comment type="activity regulation">
    <text evidence="10">Na(+) is not transported, but it plays an essential structural role and its presence is essential for fluoride channel function.</text>
</comment>
<dbReference type="RefSeq" id="WP_172836202.1">
    <property type="nucleotide sequence ID" value="NZ_LT629772.1"/>
</dbReference>
<keyword evidence="2 10" id="KW-1003">Cell membrane</keyword>
<evidence type="ECO:0000256" key="8">
    <source>
        <dbReference type="ARBA" id="ARBA00035585"/>
    </source>
</evidence>
<accession>A0A1H1YHN9</accession>
<dbReference type="PANTHER" id="PTHR28259">
    <property type="entry name" value="FLUORIDE EXPORT PROTEIN 1-RELATED"/>
    <property type="match status" value="1"/>
</dbReference>
<feature type="binding site" evidence="10">
    <location>
        <position position="77"/>
    </location>
    <ligand>
        <name>Na(+)</name>
        <dbReference type="ChEBI" id="CHEBI:29101"/>
        <note>structural</note>
    </ligand>
</feature>
<evidence type="ECO:0000256" key="9">
    <source>
        <dbReference type="ARBA" id="ARBA00049940"/>
    </source>
</evidence>
<evidence type="ECO:0000256" key="1">
    <source>
        <dbReference type="ARBA" id="ARBA00004651"/>
    </source>
</evidence>
<comment type="caution">
    <text evidence="10">Lacks conserved residue(s) required for the propagation of feature annotation.</text>
</comment>
<sequence length="124" mass="12603">MIISTLLVALAGGFGAITRFVLDGLIRHRTTGAFPAGTMIINLSGSLLLGLLAGLVGSGLSPHLQTVLGSGFLGGYTTFSSASVETVRLLQERRFRSAVGYGLGTVVLATILALVGFLLGGVLG</sequence>
<evidence type="ECO:0000256" key="2">
    <source>
        <dbReference type="ARBA" id="ARBA00022475"/>
    </source>
</evidence>
<dbReference type="Proteomes" id="UP000199103">
    <property type="component" value="Chromosome I"/>
</dbReference>
<evidence type="ECO:0000313" key="11">
    <source>
        <dbReference type="EMBL" id="SDT21000.1"/>
    </source>
</evidence>
<proteinExistence type="inferred from homology"/>
<keyword evidence="10" id="KW-0406">Ion transport</keyword>
<evidence type="ECO:0000256" key="7">
    <source>
        <dbReference type="ARBA" id="ARBA00035120"/>
    </source>
</evidence>
<reference evidence="11 12" key="1">
    <citation type="submission" date="2016-10" db="EMBL/GenBank/DDBJ databases">
        <authorList>
            <person name="de Groot N.N."/>
        </authorList>
    </citation>
    <scope>NUCLEOTIDE SEQUENCE [LARGE SCALE GENOMIC DNA]</scope>
    <source>
        <strain evidence="11 12">DSM 21800</strain>
    </source>
</reference>
<comment type="catalytic activity">
    <reaction evidence="8">
        <text>fluoride(in) = fluoride(out)</text>
        <dbReference type="Rhea" id="RHEA:76159"/>
        <dbReference type="ChEBI" id="CHEBI:17051"/>
    </reaction>
    <physiologicalReaction direction="left-to-right" evidence="8">
        <dbReference type="Rhea" id="RHEA:76160"/>
    </physiologicalReaction>
</comment>
<keyword evidence="10" id="KW-0915">Sodium</keyword>
<dbReference type="EMBL" id="LT629772">
    <property type="protein sequence ID" value="SDT21000.1"/>
    <property type="molecule type" value="Genomic_DNA"/>
</dbReference>
<comment type="subcellular location">
    <subcellularLocation>
        <location evidence="1 10">Cell membrane</location>
        <topology evidence="1 10">Multi-pass membrane protein</topology>
    </subcellularLocation>
</comment>
<evidence type="ECO:0000256" key="4">
    <source>
        <dbReference type="ARBA" id="ARBA00022989"/>
    </source>
</evidence>
<comment type="similarity">
    <text evidence="7 10">Belongs to the fluoride channel Fluc/FEX (TC 1.A.43) family.</text>
</comment>
<dbReference type="Pfam" id="PF02537">
    <property type="entry name" value="CRCB"/>
    <property type="match status" value="1"/>
</dbReference>
<keyword evidence="10" id="KW-0813">Transport</keyword>
<keyword evidence="4 10" id="KW-1133">Transmembrane helix</keyword>
<dbReference type="NCBIfam" id="TIGR00494">
    <property type="entry name" value="crcB"/>
    <property type="match status" value="1"/>
</dbReference>
<evidence type="ECO:0000313" key="12">
    <source>
        <dbReference type="Proteomes" id="UP000199103"/>
    </source>
</evidence>
<feature type="transmembrane region" description="Helical" evidence="10">
    <location>
        <begin position="39"/>
        <end position="60"/>
    </location>
</feature>
<comment type="function">
    <text evidence="9 10">Fluoride-specific ion channel. Important for reducing fluoride concentration in the cell, thus reducing its toxicity.</text>
</comment>
<dbReference type="GO" id="GO:0005886">
    <property type="term" value="C:plasma membrane"/>
    <property type="evidence" value="ECO:0007669"/>
    <property type="project" value="UniProtKB-SubCell"/>
</dbReference>
<feature type="transmembrane region" description="Helical" evidence="10">
    <location>
        <begin position="98"/>
        <end position="123"/>
    </location>
</feature>
<keyword evidence="6 10" id="KW-0407">Ion channel</keyword>
<dbReference type="InterPro" id="IPR003691">
    <property type="entry name" value="FluC"/>
</dbReference>
<keyword evidence="5 10" id="KW-0472">Membrane</keyword>
<dbReference type="GO" id="GO:0062054">
    <property type="term" value="F:fluoride channel activity"/>
    <property type="evidence" value="ECO:0007669"/>
    <property type="project" value="UniProtKB-UniRule"/>
</dbReference>
<dbReference type="HAMAP" id="MF_00454">
    <property type="entry name" value="FluC"/>
    <property type="match status" value="1"/>
</dbReference>
<gene>
    <name evidence="10" type="primary">fluC</name>
    <name evidence="10" type="synonym">crcB</name>
    <name evidence="11" type="ORF">SAMN04489812_4589</name>
</gene>